<feature type="domain" description="ABC transmembrane type-1" evidence="9">
    <location>
        <begin position="19"/>
        <end position="305"/>
    </location>
</feature>
<dbReference type="SUPFAM" id="SSF90123">
    <property type="entry name" value="ABC transporter transmembrane region"/>
    <property type="match status" value="1"/>
</dbReference>
<name>A0A831U1W4_GEOME</name>
<dbReference type="PROSITE" id="PS00211">
    <property type="entry name" value="ABC_TRANSPORTER_1"/>
    <property type="match status" value="1"/>
</dbReference>
<keyword evidence="4" id="KW-0067">ATP-binding</keyword>
<reference evidence="10" key="1">
    <citation type="journal article" date="2020" name="mSystems">
        <title>Genome- and Community-Level Interaction Insights into Carbon Utilization and Element Cycling Functions of Hydrothermarchaeota in Hydrothermal Sediment.</title>
        <authorList>
            <person name="Zhou Z."/>
            <person name="Liu Y."/>
            <person name="Xu W."/>
            <person name="Pan J."/>
            <person name="Luo Z.H."/>
            <person name="Li M."/>
        </authorList>
    </citation>
    <scope>NUCLEOTIDE SEQUENCE [LARGE SCALE GENOMIC DNA]</scope>
    <source>
        <strain evidence="10">SpSt-349</strain>
    </source>
</reference>
<dbReference type="EMBL" id="DSOV01000002">
    <property type="protein sequence ID" value="HEN40833.1"/>
    <property type="molecule type" value="Genomic_DNA"/>
</dbReference>
<dbReference type="Pfam" id="PF00005">
    <property type="entry name" value="ABC_tran"/>
    <property type="match status" value="1"/>
</dbReference>
<dbReference type="InterPro" id="IPR036640">
    <property type="entry name" value="ABC1_TM_sf"/>
</dbReference>
<feature type="transmembrane region" description="Helical" evidence="7">
    <location>
        <begin position="56"/>
        <end position="74"/>
    </location>
</feature>
<comment type="caution">
    <text evidence="10">The sequence shown here is derived from an EMBL/GenBank/DDBJ whole genome shotgun (WGS) entry which is preliminary data.</text>
</comment>
<dbReference type="InterPro" id="IPR014223">
    <property type="entry name" value="ABC_CydC/D"/>
</dbReference>
<dbReference type="InterPro" id="IPR011527">
    <property type="entry name" value="ABC1_TM_dom"/>
</dbReference>
<evidence type="ECO:0000313" key="10">
    <source>
        <dbReference type="EMBL" id="HEN40833.1"/>
    </source>
</evidence>
<proteinExistence type="predicted"/>
<dbReference type="AlphaFoldDB" id="A0A831U1W4"/>
<dbReference type="PROSITE" id="PS50929">
    <property type="entry name" value="ABC_TM1F"/>
    <property type="match status" value="1"/>
</dbReference>
<dbReference type="CDD" id="cd03228">
    <property type="entry name" value="ABCC_MRP_Like"/>
    <property type="match status" value="1"/>
</dbReference>
<organism evidence="10">
    <name type="scientific">Geobacter metallireducens</name>
    <dbReference type="NCBI Taxonomy" id="28232"/>
    <lineage>
        <taxon>Bacteria</taxon>
        <taxon>Pseudomonadati</taxon>
        <taxon>Thermodesulfobacteriota</taxon>
        <taxon>Desulfuromonadia</taxon>
        <taxon>Geobacterales</taxon>
        <taxon>Geobacteraceae</taxon>
        <taxon>Geobacter</taxon>
    </lineage>
</organism>
<feature type="transmembrane region" description="Helical" evidence="7">
    <location>
        <begin position="161"/>
        <end position="180"/>
    </location>
</feature>
<dbReference type="SUPFAM" id="SSF52540">
    <property type="entry name" value="P-loop containing nucleoside triphosphate hydrolases"/>
    <property type="match status" value="1"/>
</dbReference>
<evidence type="ECO:0000256" key="3">
    <source>
        <dbReference type="ARBA" id="ARBA00022741"/>
    </source>
</evidence>
<evidence type="ECO:0000256" key="7">
    <source>
        <dbReference type="SAM" id="Phobius"/>
    </source>
</evidence>
<evidence type="ECO:0000256" key="1">
    <source>
        <dbReference type="ARBA" id="ARBA00004651"/>
    </source>
</evidence>
<evidence type="ECO:0000256" key="6">
    <source>
        <dbReference type="ARBA" id="ARBA00023136"/>
    </source>
</evidence>
<dbReference type="InterPro" id="IPR003439">
    <property type="entry name" value="ABC_transporter-like_ATP-bd"/>
</dbReference>
<keyword evidence="6 7" id="KW-0472">Membrane</keyword>
<dbReference type="InterPro" id="IPR039421">
    <property type="entry name" value="Type_1_exporter"/>
</dbReference>
<comment type="subcellular location">
    <subcellularLocation>
        <location evidence="1">Cell membrane</location>
        <topology evidence="1">Multi-pass membrane protein</topology>
    </subcellularLocation>
</comment>
<dbReference type="Gene3D" id="3.40.50.300">
    <property type="entry name" value="P-loop containing nucleotide triphosphate hydrolases"/>
    <property type="match status" value="1"/>
</dbReference>
<dbReference type="InterPro" id="IPR003593">
    <property type="entry name" value="AAA+_ATPase"/>
</dbReference>
<dbReference type="Gene3D" id="1.20.1560.10">
    <property type="entry name" value="ABC transporter type 1, transmembrane domain"/>
    <property type="match status" value="1"/>
</dbReference>
<feature type="transmembrane region" description="Helical" evidence="7">
    <location>
        <begin position="21"/>
        <end position="44"/>
    </location>
</feature>
<sequence length="555" mass="57011">MRSLLAILRAAGCQWPWMAAGILLGVVVMAANAALMALSGWFIASMAVAGVTAVPFNYFFPAAAIRALAILRTVGRYAERLVTHEAAFRILARLRVWLFRRLEPLAPAGLERYAGGDVAGRLRADVDALESLYLRIVAPLATGGAAMALAVLVAARWSVPASLALLGCLLAAGVALPLWARRLAEEPGRRSAELSGELRTAVTEGLQGGEELILLGAAERQAARVDGLSARLVAEQERLGSLGGLTLAGGIVCGGLGVAAVLLAGSTSVAAGAISGPALVMLVLLAAAAFEAAGGMPAALQLVPAAREAVRRIRELADAPVPVPDPAAPEPLPAGTGIVFSGVSSAYDPALPVLRGFNMDIRPGERVALTGPSGSGKSTVAEILLRFRGYEGSVTVGGTEISRLAADDLRGLIAAVPQRPHLFNATIRENIMAGNPGAGEDEVRRALDDAGLAAWVDSLPLGLHTPVGEGGSAVSGGEARRIALARALVKEAPILVLDEPTEGLDAAAEGEVVARLAARTAGKTVLVITHRPACLALADRVVRLPMKSWNAGGNL</sequence>
<feature type="transmembrane region" description="Helical" evidence="7">
    <location>
        <begin position="132"/>
        <end position="155"/>
    </location>
</feature>
<dbReference type="GO" id="GO:0005524">
    <property type="term" value="F:ATP binding"/>
    <property type="evidence" value="ECO:0007669"/>
    <property type="project" value="UniProtKB-KW"/>
</dbReference>
<keyword evidence="5 7" id="KW-1133">Transmembrane helix</keyword>
<dbReference type="GO" id="GO:0045454">
    <property type="term" value="P:cell redox homeostasis"/>
    <property type="evidence" value="ECO:0007669"/>
    <property type="project" value="InterPro"/>
</dbReference>
<dbReference type="InterPro" id="IPR017871">
    <property type="entry name" value="ABC_transporter-like_CS"/>
</dbReference>
<feature type="transmembrane region" description="Helical" evidence="7">
    <location>
        <begin position="239"/>
        <end position="263"/>
    </location>
</feature>
<dbReference type="PANTHER" id="PTHR24221">
    <property type="entry name" value="ATP-BINDING CASSETTE SUB-FAMILY B"/>
    <property type="match status" value="1"/>
</dbReference>
<keyword evidence="3" id="KW-0547">Nucleotide-binding</keyword>
<evidence type="ECO:0000256" key="2">
    <source>
        <dbReference type="ARBA" id="ARBA00022692"/>
    </source>
</evidence>
<feature type="domain" description="ABC transporter" evidence="8">
    <location>
        <begin position="338"/>
        <end position="555"/>
    </location>
</feature>
<dbReference type="SMART" id="SM00382">
    <property type="entry name" value="AAA"/>
    <property type="match status" value="1"/>
</dbReference>
<dbReference type="GO" id="GO:0140359">
    <property type="term" value="F:ABC-type transporter activity"/>
    <property type="evidence" value="ECO:0007669"/>
    <property type="project" value="InterPro"/>
</dbReference>
<evidence type="ECO:0000259" key="9">
    <source>
        <dbReference type="PROSITE" id="PS50929"/>
    </source>
</evidence>
<feature type="transmembrane region" description="Helical" evidence="7">
    <location>
        <begin position="269"/>
        <end position="290"/>
    </location>
</feature>
<dbReference type="GO" id="GO:0034040">
    <property type="term" value="F:ATPase-coupled lipid transmembrane transporter activity"/>
    <property type="evidence" value="ECO:0007669"/>
    <property type="project" value="TreeGrafter"/>
</dbReference>
<dbReference type="GO" id="GO:0005886">
    <property type="term" value="C:plasma membrane"/>
    <property type="evidence" value="ECO:0007669"/>
    <property type="project" value="UniProtKB-SubCell"/>
</dbReference>
<dbReference type="PROSITE" id="PS50893">
    <property type="entry name" value="ABC_TRANSPORTER_2"/>
    <property type="match status" value="1"/>
</dbReference>
<evidence type="ECO:0000259" key="8">
    <source>
        <dbReference type="PROSITE" id="PS50893"/>
    </source>
</evidence>
<dbReference type="GO" id="GO:0016887">
    <property type="term" value="F:ATP hydrolysis activity"/>
    <property type="evidence" value="ECO:0007669"/>
    <property type="project" value="InterPro"/>
</dbReference>
<accession>A0A831U1W4</accession>
<dbReference type="InterPro" id="IPR027417">
    <property type="entry name" value="P-loop_NTPase"/>
</dbReference>
<dbReference type="NCBIfam" id="TIGR02868">
    <property type="entry name" value="CydC"/>
    <property type="match status" value="1"/>
</dbReference>
<keyword evidence="2 7" id="KW-0812">Transmembrane</keyword>
<evidence type="ECO:0000256" key="4">
    <source>
        <dbReference type="ARBA" id="ARBA00022840"/>
    </source>
</evidence>
<gene>
    <name evidence="10" type="primary">cydC</name>
    <name evidence="10" type="ORF">ENQ87_00430</name>
</gene>
<evidence type="ECO:0000256" key="5">
    <source>
        <dbReference type="ARBA" id="ARBA00022989"/>
    </source>
</evidence>
<protein>
    <submittedName>
        <fullName evidence="10">Thiol reductant ABC exporter subunit CydC</fullName>
    </submittedName>
</protein>
<dbReference type="PANTHER" id="PTHR24221:SF654">
    <property type="entry name" value="ATP-BINDING CASSETTE SUB-FAMILY B MEMBER 6"/>
    <property type="match status" value="1"/>
</dbReference>
<dbReference type="GO" id="GO:0034775">
    <property type="term" value="P:glutathione transmembrane transport"/>
    <property type="evidence" value="ECO:0007669"/>
    <property type="project" value="InterPro"/>
</dbReference>